<keyword evidence="4" id="KW-1185">Reference proteome</keyword>
<accession>D7FTP7</accession>
<evidence type="ECO:0008006" key="5">
    <source>
        <dbReference type="Google" id="ProtNLM"/>
    </source>
</evidence>
<dbReference type="Gene3D" id="2.60.40.790">
    <property type="match status" value="1"/>
</dbReference>
<dbReference type="CDD" id="cd06464">
    <property type="entry name" value="ACD_sHsps-like"/>
    <property type="match status" value="1"/>
</dbReference>
<name>D7FTP7_ECTSI</name>
<dbReference type="InParanoid" id="D7FTP7"/>
<feature type="signal peptide" evidence="2">
    <location>
        <begin position="1"/>
        <end position="30"/>
    </location>
</feature>
<evidence type="ECO:0000313" key="4">
    <source>
        <dbReference type="Proteomes" id="UP000002630"/>
    </source>
</evidence>
<dbReference type="EMBL" id="FN649741">
    <property type="protein sequence ID" value="CBJ31424.1"/>
    <property type="molecule type" value="Genomic_DNA"/>
</dbReference>
<dbReference type="AlphaFoldDB" id="D7FTP7"/>
<keyword evidence="2" id="KW-0732">Signal</keyword>
<proteinExistence type="predicted"/>
<dbReference type="EMBL" id="FN648437">
    <property type="protein sequence ID" value="CBJ31424.1"/>
    <property type="molecule type" value="Genomic_DNA"/>
</dbReference>
<feature type="region of interest" description="Disordered" evidence="1">
    <location>
        <begin position="394"/>
        <end position="417"/>
    </location>
</feature>
<reference evidence="3 4" key="1">
    <citation type="journal article" date="2010" name="Nature">
        <title>The Ectocarpus genome and the independent evolution of multicellularity in brown algae.</title>
        <authorList>
            <person name="Cock J.M."/>
            <person name="Sterck L."/>
            <person name="Rouze P."/>
            <person name="Scornet D."/>
            <person name="Allen A.E."/>
            <person name="Amoutzias G."/>
            <person name="Anthouard V."/>
            <person name="Artiguenave F."/>
            <person name="Aury J.M."/>
            <person name="Badger J.H."/>
            <person name="Beszteri B."/>
            <person name="Billiau K."/>
            <person name="Bonnet E."/>
            <person name="Bothwell J.H."/>
            <person name="Bowler C."/>
            <person name="Boyen C."/>
            <person name="Brownlee C."/>
            <person name="Carrano C.J."/>
            <person name="Charrier B."/>
            <person name="Cho G.Y."/>
            <person name="Coelho S.M."/>
            <person name="Collen J."/>
            <person name="Corre E."/>
            <person name="Da Silva C."/>
            <person name="Delage L."/>
            <person name="Delaroque N."/>
            <person name="Dittami S.M."/>
            <person name="Doulbeau S."/>
            <person name="Elias M."/>
            <person name="Farnham G."/>
            <person name="Gachon C.M."/>
            <person name="Gschloessl B."/>
            <person name="Heesch S."/>
            <person name="Jabbari K."/>
            <person name="Jubin C."/>
            <person name="Kawai H."/>
            <person name="Kimura K."/>
            <person name="Kloareg B."/>
            <person name="Kupper F.C."/>
            <person name="Lang D."/>
            <person name="Le Bail A."/>
            <person name="Leblanc C."/>
            <person name="Lerouge P."/>
            <person name="Lohr M."/>
            <person name="Lopez P.J."/>
            <person name="Martens C."/>
            <person name="Maumus F."/>
            <person name="Michel G."/>
            <person name="Miranda-Saavedra D."/>
            <person name="Morales J."/>
            <person name="Moreau H."/>
            <person name="Motomura T."/>
            <person name="Nagasato C."/>
            <person name="Napoli C.A."/>
            <person name="Nelson D.R."/>
            <person name="Nyvall-Collen P."/>
            <person name="Peters A.F."/>
            <person name="Pommier C."/>
            <person name="Potin P."/>
            <person name="Poulain J."/>
            <person name="Quesneville H."/>
            <person name="Read B."/>
            <person name="Rensing S.A."/>
            <person name="Ritter A."/>
            <person name="Rousvoal S."/>
            <person name="Samanta M."/>
            <person name="Samson G."/>
            <person name="Schroeder D.C."/>
            <person name="Segurens B."/>
            <person name="Strittmatter M."/>
            <person name="Tonon T."/>
            <person name="Tregear J.W."/>
            <person name="Valentin K."/>
            <person name="von Dassow P."/>
            <person name="Yamagishi T."/>
            <person name="Van de Peer Y."/>
            <person name="Wincker P."/>
        </authorList>
    </citation>
    <scope>NUCLEOTIDE SEQUENCE [LARGE SCALE GENOMIC DNA]</scope>
    <source>
        <strain evidence="4">Ec32 / CCAP1310/4</strain>
    </source>
</reference>
<dbReference type="SUPFAM" id="SSF49764">
    <property type="entry name" value="HSP20-like chaperones"/>
    <property type="match status" value="1"/>
</dbReference>
<sequence>MPKIMFIRPAVVGAAMLSAVLPAPDQQVSAFSPVPAGLGTSSVVGRGHQRGFFSNVRGKSDSLQMAASAEQQSRREGAIKTTPPPPVVAHPPFDLPLVLEECPMCIPDPEVRETDAGYALTFNLPSGISDTGLEVSVSGRLLTVEARTTREENHDVISKSADKGSEGSKGWVMTRCTTKTNAAARSFTLPDSVSNEVTASWGNDNQVVINLTKVAHYDPVNAGGMNNVFSTMEDSGVVPVERRHGDDQHPSASSSAAEYLYGSKLDGASLKPSSILELDLEFRSLVRDMWHGDGSVRFPTEEQVAATVARARKERKKIVKALRRATMATDVSEKELEYVVKFALPQGATRDDVELMVTPDNNGLRVAFFGEGNHMVSKAVCLPSDASFSDISARFTPEPRKRGRGGAAGGGLEGGKKSRNVAGLEVAVGRAAPQLPKSIEIK</sequence>
<gene>
    <name evidence="3" type="ORF">Esi_0255_0014</name>
</gene>
<dbReference type="Proteomes" id="UP000002630">
    <property type="component" value="Linkage Group LG16"/>
</dbReference>
<evidence type="ECO:0000256" key="1">
    <source>
        <dbReference type="SAM" id="MobiDB-lite"/>
    </source>
</evidence>
<dbReference type="OrthoDB" id="10301763at2759"/>
<organism evidence="3 4">
    <name type="scientific">Ectocarpus siliculosus</name>
    <name type="common">Brown alga</name>
    <name type="synonym">Conferva siliculosa</name>
    <dbReference type="NCBI Taxonomy" id="2880"/>
    <lineage>
        <taxon>Eukaryota</taxon>
        <taxon>Sar</taxon>
        <taxon>Stramenopiles</taxon>
        <taxon>Ochrophyta</taxon>
        <taxon>PX clade</taxon>
        <taxon>Phaeophyceae</taxon>
        <taxon>Ectocarpales</taxon>
        <taxon>Ectocarpaceae</taxon>
        <taxon>Ectocarpus</taxon>
    </lineage>
</organism>
<evidence type="ECO:0000313" key="3">
    <source>
        <dbReference type="EMBL" id="CBJ31424.1"/>
    </source>
</evidence>
<feature type="chain" id="PRO_5003095486" description="SHSP domain-containing protein" evidence="2">
    <location>
        <begin position="31"/>
        <end position="442"/>
    </location>
</feature>
<protein>
    <recommendedName>
        <fullName evidence="5">SHSP domain-containing protein</fullName>
    </recommendedName>
</protein>
<dbReference type="InterPro" id="IPR008978">
    <property type="entry name" value="HSP20-like_chaperone"/>
</dbReference>
<evidence type="ECO:0000256" key="2">
    <source>
        <dbReference type="SAM" id="SignalP"/>
    </source>
</evidence>